<dbReference type="SMART" id="SM00248">
    <property type="entry name" value="ANK"/>
    <property type="match status" value="3"/>
</dbReference>
<accession>A0A8H4XJD0</accession>
<keyword evidence="4" id="KW-1185">Reference proteome</keyword>
<dbReference type="AlphaFoldDB" id="A0A8H4XJD0"/>
<dbReference type="OrthoDB" id="21416at2759"/>
<dbReference type="InterPro" id="IPR036770">
    <property type="entry name" value="Ankyrin_rpt-contain_sf"/>
</dbReference>
<name>A0A8H4XJD0_9HYPO</name>
<dbReference type="Pfam" id="PF22939">
    <property type="entry name" value="WHD_GPIID"/>
    <property type="match status" value="1"/>
</dbReference>
<dbReference type="Pfam" id="PF12796">
    <property type="entry name" value="Ank_2"/>
    <property type="match status" value="1"/>
</dbReference>
<protein>
    <recommendedName>
        <fullName evidence="2">GPI inositol-deacylase winged helix domain-containing protein</fullName>
    </recommendedName>
</protein>
<dbReference type="Gene3D" id="1.25.40.20">
    <property type="entry name" value="Ankyrin repeat-containing domain"/>
    <property type="match status" value="1"/>
</dbReference>
<organism evidence="3 4">
    <name type="scientific">Fusarium zealandicum</name>
    <dbReference type="NCBI Taxonomy" id="1053134"/>
    <lineage>
        <taxon>Eukaryota</taxon>
        <taxon>Fungi</taxon>
        <taxon>Dikarya</taxon>
        <taxon>Ascomycota</taxon>
        <taxon>Pezizomycotina</taxon>
        <taxon>Sordariomycetes</taxon>
        <taxon>Hypocreomycetidae</taxon>
        <taxon>Hypocreales</taxon>
        <taxon>Nectriaceae</taxon>
        <taxon>Fusarium</taxon>
        <taxon>Fusarium staphyleae species complex</taxon>
    </lineage>
</organism>
<dbReference type="InterPro" id="IPR002110">
    <property type="entry name" value="Ankyrin_rpt"/>
</dbReference>
<gene>
    <name evidence="3" type="ORF">FZEAL_5896</name>
</gene>
<dbReference type="PROSITE" id="PS50088">
    <property type="entry name" value="ANK_REPEAT"/>
    <property type="match status" value="1"/>
</dbReference>
<reference evidence="3" key="1">
    <citation type="journal article" date="2020" name="BMC Genomics">
        <title>Correction to: Identification and distribution of gene clusters required for synthesis of sphingolipid metabolism inhibitors in diverse species of the filamentous fungus Fusarium.</title>
        <authorList>
            <person name="Kim H.S."/>
            <person name="Lohmar J.M."/>
            <person name="Busman M."/>
            <person name="Brown D.W."/>
            <person name="Naumann T.A."/>
            <person name="Divon H.H."/>
            <person name="Lysoe E."/>
            <person name="Uhlig S."/>
            <person name="Proctor R.H."/>
        </authorList>
    </citation>
    <scope>NUCLEOTIDE SEQUENCE</scope>
    <source>
        <strain evidence="3">NRRL 22465</strain>
    </source>
</reference>
<proteinExistence type="predicted"/>
<evidence type="ECO:0000259" key="2">
    <source>
        <dbReference type="Pfam" id="PF22939"/>
    </source>
</evidence>
<sequence length="736" mass="83052">MIGVILKFGLTDQDRDEIIDKITAGAGGFFLYAKVVLENLWNQGSEAELQDELVTSNFPETLSAAYERVVIRVFKRGHRAKIAAATKILGWMTCATRPLYWREIQSRFCIDPNLGYCNFKNRRVDSCKVLCISLVEQDEEMTVDGDTEEVVRFVHNTAGRYLIHTGHIDLLEEHTRMALFCSRYLTSQPFHKGLRAEPIQEFALSGYYGFLDYAVATWLHHLSFVLDGSSNLAAGEIFDLLSSATNTLQTYDIPEGSVSTLSSSTQKASTEPTIQKVQVMLREWRQNGKRCHLEKRISIIRDAMESIDVSALNERARTIFLGLNGPSSFKCPRSDCHNFNNGFSCSQARDVHMADHERPFKCLARGCFAGFTGFRTKSELQVHTKLHHPADEPPAYFPRLKKKAEKSIFDACIKGDLDSVKSFLERGVDVNRPHCIGLWANYGSTEIAKMLILADDGAAANTRNLMGQFPLHLACKKSDAKLVALLVSHTNDLNARDEYNKSPLDCGLSALNIEAVKILLETKRVNGMERDDSGKTPFEYVLGLRDDFSILRLVDSHPAVVTDGTLGRDIRERVVQRCIQSEAWYDILHIFELEQASQLAPESIPTLHQQDYGYVIPSKLVLQLLREGEDFASKACLSTGRVSLSVDEALEMWNLTKDKKDAELRALVLLHEQFSPDIWKGQLPEMKRLLGEDYVAKQLLRLLASDSYSRQVLSRQAELQEDEELRDLLSKRGFLV</sequence>
<feature type="domain" description="GPI inositol-deacylase winged helix" evidence="2">
    <location>
        <begin position="83"/>
        <end position="166"/>
    </location>
</feature>
<dbReference type="EMBL" id="JABEYC010000429">
    <property type="protein sequence ID" value="KAF4977612.1"/>
    <property type="molecule type" value="Genomic_DNA"/>
</dbReference>
<dbReference type="InterPro" id="IPR054471">
    <property type="entry name" value="GPIID_WHD"/>
</dbReference>
<dbReference type="Proteomes" id="UP000635477">
    <property type="component" value="Unassembled WGS sequence"/>
</dbReference>
<evidence type="ECO:0000256" key="1">
    <source>
        <dbReference type="PROSITE-ProRule" id="PRU00023"/>
    </source>
</evidence>
<comment type="caution">
    <text evidence="3">The sequence shown here is derived from an EMBL/GenBank/DDBJ whole genome shotgun (WGS) entry which is preliminary data.</text>
</comment>
<reference evidence="3" key="2">
    <citation type="submission" date="2020-05" db="EMBL/GenBank/DDBJ databases">
        <authorList>
            <person name="Kim H.-S."/>
            <person name="Proctor R.H."/>
            <person name="Brown D.W."/>
        </authorList>
    </citation>
    <scope>NUCLEOTIDE SEQUENCE</scope>
    <source>
        <strain evidence="3">NRRL 22465</strain>
    </source>
</reference>
<keyword evidence="1" id="KW-0040">ANK repeat</keyword>
<feature type="repeat" description="ANK" evidence="1">
    <location>
        <begin position="466"/>
        <end position="498"/>
    </location>
</feature>
<dbReference type="SUPFAM" id="SSF48403">
    <property type="entry name" value="Ankyrin repeat"/>
    <property type="match status" value="1"/>
</dbReference>
<evidence type="ECO:0000313" key="3">
    <source>
        <dbReference type="EMBL" id="KAF4977612.1"/>
    </source>
</evidence>
<dbReference type="PROSITE" id="PS50297">
    <property type="entry name" value="ANK_REP_REGION"/>
    <property type="match status" value="1"/>
</dbReference>
<dbReference type="PANTHER" id="PTHR10039">
    <property type="entry name" value="AMELOGENIN"/>
    <property type="match status" value="1"/>
</dbReference>
<evidence type="ECO:0000313" key="4">
    <source>
        <dbReference type="Proteomes" id="UP000635477"/>
    </source>
</evidence>